<feature type="domain" description="C2H2-type" evidence="10">
    <location>
        <begin position="203"/>
        <end position="231"/>
    </location>
</feature>
<dbReference type="InterPro" id="IPR050331">
    <property type="entry name" value="Zinc_finger"/>
</dbReference>
<sequence>MGSILCPFCHQGSWKDLQEFKKRLESVLTCPLSCLVCSQTVLGLTELHAHLCQHQVTVQNIALQQNDSPESYNFNSVETLNFSSYSGQYIEGVSVAGFKDIPQSSDGILPFEKLDLKDKSPRSSWILPVATSSILAGNHSSINDPQTSSRSLLQENRPFLHNSSPGSTSEQFSCNECGLLFCSEHFLKWHKDIIHKHSDDFEVCCKLCESKFKDLESYRNHVRLSHNEQRYMCEQCPKLFKLKGSLVVHKRMYHDGTPSSCRFCHKKFSSDTRRDFHERRHHANGGKATIKGKFSQDGERTPSPKKVNTVSAGSLQNARRNLDNLMEKNQIHYAQVTVVNPPNCSDNASQLIPTAIISMAQDCNLQQLISYASPADKFYSNNKELPVREAIKNISVTQNTLRSSDTQPGHFKYDSQDFSKSCQNIEKCAVNKSPGNNDFFGSNCSFWPSSLSSRVSSSNQFLAVRLGSANNSNEINSSVLKTTSVTSSIKRVASVNDLADTLQVKSSLIKSPVRTASMQKWNSVPDVAASEATKITRPIPLDASYDSPASPPCGRSEIKQLTSNIDDGSQCIASHFSDNSFLPIETCFRYPASNEDDSQINFSQQSTPSQASCSMNSNEIQRNFESTNLNDKQVGLPALLGFEGKQWECEVCKKCFTTKYFLKKHKRLHTGETPYSCSTCGKTFTFQQSYHKHLLYHSDEKPHVCTFCGRAFKEMSTLHNHVRIHTGEKPFVCETCGKAFRQRVSYLVHQRIHTGVLPYTCQGCNKSFRYKVSLRSHKCEEVNDGTPSPSIDHALPAPLHPSTSDETSMMEVSFERDQSFNQNEEETNRNQNGEATTTRNIFVLETCGNFSENWTSQRPGNHDVTETHELMTNSFKPTKTNQKTFERTVESSEIFTNAIKVGQVSSASGNPTLINASYVAVRDSNEVHDRKFRARSNDPNQSNLFSESLSLQGSCESASKIDIPSTKCGNAQERNLLPSSHFGSYLSAEFGNEPRKGRVGSHPSNSSSTSDWNEETRNQNLVSHCSEDPVTLTLSSPASDSDGEMDGEMFFKAFFT</sequence>
<keyword evidence="7" id="KW-0539">Nucleus</keyword>
<dbReference type="Pfam" id="PF00096">
    <property type="entry name" value="zf-C2H2"/>
    <property type="match status" value="3"/>
</dbReference>
<dbReference type="FunFam" id="3.30.160.60:FF:003317">
    <property type="entry name" value="Zinc finger protein 322"/>
    <property type="match status" value="1"/>
</dbReference>
<dbReference type="PANTHER" id="PTHR16515:SF49">
    <property type="entry name" value="GASTRULA ZINC FINGER PROTEIN XLCGF49.1-LIKE-RELATED"/>
    <property type="match status" value="1"/>
</dbReference>
<dbReference type="FunFam" id="3.30.160.60:FF:000512">
    <property type="entry name" value="zinc finger protein 197 isoform X1"/>
    <property type="match status" value="1"/>
</dbReference>
<evidence type="ECO:0000256" key="6">
    <source>
        <dbReference type="ARBA" id="ARBA00023125"/>
    </source>
</evidence>
<dbReference type="GO" id="GO:0003677">
    <property type="term" value="F:DNA binding"/>
    <property type="evidence" value="ECO:0007669"/>
    <property type="project" value="UniProtKB-KW"/>
</dbReference>
<feature type="domain" description="C2H2-type" evidence="10">
    <location>
        <begin position="675"/>
        <end position="702"/>
    </location>
</feature>
<dbReference type="GeneID" id="108677321"/>
<feature type="region of interest" description="Disordered" evidence="9">
    <location>
        <begin position="781"/>
        <end position="836"/>
    </location>
</feature>
<dbReference type="KEGG" id="hazt:108677321"/>
<evidence type="ECO:0000256" key="9">
    <source>
        <dbReference type="SAM" id="MobiDB-lite"/>
    </source>
</evidence>
<keyword evidence="5" id="KW-0862">Zinc</keyword>
<evidence type="ECO:0000256" key="8">
    <source>
        <dbReference type="PROSITE-ProRule" id="PRU00042"/>
    </source>
</evidence>
<evidence type="ECO:0000313" key="12">
    <source>
        <dbReference type="RefSeq" id="XP_018021028.1"/>
    </source>
</evidence>
<organism evidence="11 12">
    <name type="scientific">Hyalella azteca</name>
    <name type="common">Amphipod</name>
    <dbReference type="NCBI Taxonomy" id="294128"/>
    <lineage>
        <taxon>Eukaryota</taxon>
        <taxon>Metazoa</taxon>
        <taxon>Ecdysozoa</taxon>
        <taxon>Arthropoda</taxon>
        <taxon>Crustacea</taxon>
        <taxon>Multicrustacea</taxon>
        <taxon>Malacostraca</taxon>
        <taxon>Eumalacostraca</taxon>
        <taxon>Peracarida</taxon>
        <taxon>Amphipoda</taxon>
        <taxon>Senticaudata</taxon>
        <taxon>Talitrida</taxon>
        <taxon>Talitroidea</taxon>
        <taxon>Hyalellidae</taxon>
        <taxon>Hyalella</taxon>
    </lineage>
</organism>
<feature type="region of interest" description="Disordered" evidence="9">
    <location>
        <begin position="991"/>
        <end position="1017"/>
    </location>
</feature>
<dbReference type="OrthoDB" id="654211at2759"/>
<feature type="domain" description="C2H2-type" evidence="10">
    <location>
        <begin position="759"/>
        <end position="788"/>
    </location>
</feature>
<feature type="domain" description="C2H2-type" evidence="10">
    <location>
        <begin position="172"/>
        <end position="200"/>
    </location>
</feature>
<dbReference type="FunFam" id="3.30.160.60:FF:000902">
    <property type="entry name" value="Zinc finger protein 445"/>
    <property type="match status" value="1"/>
</dbReference>
<dbReference type="OMA" id="QFHARER"/>
<evidence type="ECO:0000256" key="5">
    <source>
        <dbReference type="ARBA" id="ARBA00022833"/>
    </source>
</evidence>
<reference evidence="12" key="1">
    <citation type="submission" date="2025-08" db="UniProtKB">
        <authorList>
            <consortium name="RefSeq"/>
        </authorList>
    </citation>
    <scope>IDENTIFICATION</scope>
    <source>
        <tissue evidence="12">Whole organism</tissue>
    </source>
</reference>
<evidence type="ECO:0000313" key="11">
    <source>
        <dbReference type="Proteomes" id="UP000694843"/>
    </source>
</evidence>
<name>A0A8B7P4Q3_HYAAZ</name>
<dbReference type="SUPFAM" id="SSF57667">
    <property type="entry name" value="beta-beta-alpha zinc fingers"/>
    <property type="match status" value="4"/>
</dbReference>
<gene>
    <name evidence="12" type="primary">LOC108677321</name>
</gene>
<dbReference type="Proteomes" id="UP000694843">
    <property type="component" value="Unplaced"/>
</dbReference>
<accession>A0A8B7P4Q3</accession>
<feature type="domain" description="C2H2-type" evidence="10">
    <location>
        <begin position="231"/>
        <end position="259"/>
    </location>
</feature>
<dbReference type="GO" id="GO:0005634">
    <property type="term" value="C:nucleus"/>
    <property type="evidence" value="ECO:0007669"/>
    <property type="project" value="UniProtKB-SubCell"/>
</dbReference>
<dbReference type="GO" id="GO:0008270">
    <property type="term" value="F:zinc ion binding"/>
    <property type="evidence" value="ECO:0007669"/>
    <property type="project" value="UniProtKB-KW"/>
</dbReference>
<comment type="subcellular location">
    <subcellularLocation>
        <location evidence="1">Nucleus</location>
    </subcellularLocation>
</comment>
<evidence type="ECO:0000256" key="3">
    <source>
        <dbReference type="ARBA" id="ARBA00022737"/>
    </source>
</evidence>
<dbReference type="InterPro" id="IPR013087">
    <property type="entry name" value="Znf_C2H2_type"/>
</dbReference>
<evidence type="ECO:0000259" key="10">
    <source>
        <dbReference type="PROSITE" id="PS50157"/>
    </source>
</evidence>
<dbReference type="GO" id="GO:0010468">
    <property type="term" value="P:regulation of gene expression"/>
    <property type="evidence" value="ECO:0007669"/>
    <property type="project" value="TreeGrafter"/>
</dbReference>
<evidence type="ECO:0000256" key="1">
    <source>
        <dbReference type="ARBA" id="ARBA00004123"/>
    </source>
</evidence>
<evidence type="ECO:0000256" key="2">
    <source>
        <dbReference type="ARBA" id="ARBA00022723"/>
    </source>
</evidence>
<protein>
    <submittedName>
        <fullName evidence="12">Uncharacterized protein LOC108677321 isoform X1</fullName>
    </submittedName>
</protein>
<dbReference type="SMART" id="SM00355">
    <property type="entry name" value="ZnF_C2H2"/>
    <property type="match status" value="10"/>
</dbReference>
<feature type="domain" description="C2H2-type" evidence="10">
    <location>
        <begin position="731"/>
        <end position="758"/>
    </location>
</feature>
<feature type="domain" description="C2H2-type" evidence="10">
    <location>
        <begin position="647"/>
        <end position="674"/>
    </location>
</feature>
<dbReference type="PROSITE" id="PS00028">
    <property type="entry name" value="ZINC_FINGER_C2H2_1"/>
    <property type="match status" value="7"/>
</dbReference>
<dbReference type="InterPro" id="IPR036236">
    <property type="entry name" value="Znf_C2H2_sf"/>
</dbReference>
<dbReference type="AlphaFoldDB" id="A0A8B7P4Q3"/>
<dbReference type="PROSITE" id="PS50157">
    <property type="entry name" value="ZINC_FINGER_C2H2_2"/>
    <property type="match status" value="8"/>
</dbReference>
<keyword evidence="4 8" id="KW-0863">Zinc-finger</keyword>
<feature type="domain" description="C2H2-type" evidence="10">
    <location>
        <begin position="703"/>
        <end position="730"/>
    </location>
</feature>
<dbReference type="Gene3D" id="3.30.160.60">
    <property type="entry name" value="Classic Zinc Finger"/>
    <property type="match status" value="7"/>
</dbReference>
<feature type="compositionally biased region" description="Polar residues" evidence="9">
    <location>
        <begin position="1002"/>
        <end position="1011"/>
    </location>
</feature>
<keyword evidence="11" id="KW-1185">Reference proteome</keyword>
<feature type="region of interest" description="Disordered" evidence="9">
    <location>
        <begin position="275"/>
        <end position="309"/>
    </location>
</feature>
<keyword evidence="2" id="KW-0479">Metal-binding</keyword>
<dbReference type="RefSeq" id="XP_018021028.1">
    <property type="nucleotide sequence ID" value="XM_018165539.2"/>
</dbReference>
<evidence type="ECO:0000256" key="7">
    <source>
        <dbReference type="ARBA" id="ARBA00023242"/>
    </source>
</evidence>
<keyword evidence="3" id="KW-0677">Repeat</keyword>
<dbReference type="PANTHER" id="PTHR16515">
    <property type="entry name" value="PR DOMAIN ZINC FINGER PROTEIN"/>
    <property type="match status" value="1"/>
</dbReference>
<keyword evidence="6" id="KW-0238">DNA-binding</keyword>
<proteinExistence type="predicted"/>
<evidence type="ECO:0000256" key="4">
    <source>
        <dbReference type="ARBA" id="ARBA00022771"/>
    </source>
</evidence>